<dbReference type="Proteomes" id="UP001054945">
    <property type="component" value="Unassembled WGS sequence"/>
</dbReference>
<organism evidence="1 2">
    <name type="scientific">Caerostris extrusa</name>
    <name type="common">Bark spider</name>
    <name type="synonym">Caerostris bankana</name>
    <dbReference type="NCBI Taxonomy" id="172846"/>
    <lineage>
        <taxon>Eukaryota</taxon>
        <taxon>Metazoa</taxon>
        <taxon>Ecdysozoa</taxon>
        <taxon>Arthropoda</taxon>
        <taxon>Chelicerata</taxon>
        <taxon>Arachnida</taxon>
        <taxon>Araneae</taxon>
        <taxon>Araneomorphae</taxon>
        <taxon>Entelegynae</taxon>
        <taxon>Araneoidea</taxon>
        <taxon>Araneidae</taxon>
        <taxon>Caerostris</taxon>
    </lineage>
</organism>
<keyword evidence="2" id="KW-1185">Reference proteome</keyword>
<proteinExistence type="predicted"/>
<dbReference type="AlphaFoldDB" id="A0AAV4M808"/>
<protein>
    <submittedName>
        <fullName evidence="1">Uncharacterized protein</fullName>
    </submittedName>
</protein>
<dbReference type="EMBL" id="BPLR01019449">
    <property type="protein sequence ID" value="GIX67985.1"/>
    <property type="molecule type" value="Genomic_DNA"/>
</dbReference>
<sequence length="75" mass="9040">DSALVLDFCLRFIMMTRYEKEMKCLRRFPEVETDEYSDIDNEDNVYGVLEENFSIMKALANIIRIRQRKVILKMK</sequence>
<evidence type="ECO:0000313" key="1">
    <source>
        <dbReference type="EMBL" id="GIX67985.1"/>
    </source>
</evidence>
<reference evidence="1 2" key="1">
    <citation type="submission" date="2021-06" db="EMBL/GenBank/DDBJ databases">
        <title>Caerostris extrusa draft genome.</title>
        <authorList>
            <person name="Kono N."/>
            <person name="Arakawa K."/>
        </authorList>
    </citation>
    <scope>NUCLEOTIDE SEQUENCE [LARGE SCALE GENOMIC DNA]</scope>
</reference>
<accession>A0AAV4M808</accession>
<feature type="non-terminal residue" evidence="1">
    <location>
        <position position="1"/>
    </location>
</feature>
<evidence type="ECO:0000313" key="2">
    <source>
        <dbReference type="Proteomes" id="UP001054945"/>
    </source>
</evidence>
<gene>
    <name evidence="1" type="ORF">CEXT_401631</name>
</gene>
<name>A0AAV4M808_CAEEX</name>
<comment type="caution">
    <text evidence="1">The sequence shown here is derived from an EMBL/GenBank/DDBJ whole genome shotgun (WGS) entry which is preliminary data.</text>
</comment>